<feature type="compositionally biased region" description="Low complexity" evidence="1">
    <location>
        <begin position="24"/>
        <end position="68"/>
    </location>
</feature>
<evidence type="ECO:0000313" key="3">
    <source>
        <dbReference type="Proteomes" id="UP001500194"/>
    </source>
</evidence>
<dbReference type="Proteomes" id="UP001500194">
    <property type="component" value="Unassembled WGS sequence"/>
</dbReference>
<keyword evidence="3" id="KW-1185">Reference proteome</keyword>
<dbReference type="EMBL" id="BAAADU010000002">
    <property type="protein sequence ID" value="GAA0644267.1"/>
    <property type="molecule type" value="Genomic_DNA"/>
</dbReference>
<dbReference type="AlphaFoldDB" id="A0AAV3SWT2"/>
<proteinExistence type="predicted"/>
<sequence length="285" mass="30147">MTRALPLTALCIALVLAGCGAPVADTSTTAPRPTTAETSEPTTIETTTAPTPTTTDGTAAPADADYPPGVTAEGVENASRLLDAHEASVAAQGAHAVAQTTIDGVVRGEAFGLVSQSVVRFAPNGTRVYWTNAGVNSIGNETSVQDTRYYANETAVATRVVQRGNATVRERNRSDLYDRVLRNAATQRRLLQSALANADYAVAGAEERNGTTVTTLVAENGTYDGDQPVTAFDATLELSESGRVLSVTRTRTLRTDASVEHHRTTVTWRPVALPVSPPAWTPWRQ</sequence>
<accession>A0AAV3SWT2</accession>
<evidence type="ECO:0000313" key="2">
    <source>
        <dbReference type="EMBL" id="GAA0644267.1"/>
    </source>
</evidence>
<dbReference type="RefSeq" id="WP_227262007.1">
    <property type="nucleotide sequence ID" value="NZ_BAAADU010000002.1"/>
</dbReference>
<reference evidence="2 3" key="1">
    <citation type="journal article" date="2019" name="Int. J. Syst. Evol. Microbiol.">
        <title>The Global Catalogue of Microorganisms (GCM) 10K type strain sequencing project: providing services to taxonomists for standard genome sequencing and annotation.</title>
        <authorList>
            <consortium name="The Broad Institute Genomics Platform"/>
            <consortium name="The Broad Institute Genome Sequencing Center for Infectious Disease"/>
            <person name="Wu L."/>
            <person name="Ma J."/>
        </authorList>
    </citation>
    <scope>NUCLEOTIDE SEQUENCE [LARGE SCALE GENOMIC DNA]</scope>
    <source>
        <strain evidence="2 3">JCM 16327</strain>
    </source>
</reference>
<dbReference type="PROSITE" id="PS51257">
    <property type="entry name" value="PROKAR_LIPOPROTEIN"/>
    <property type="match status" value="1"/>
</dbReference>
<dbReference type="GeneID" id="68572616"/>
<evidence type="ECO:0000256" key="1">
    <source>
        <dbReference type="SAM" id="MobiDB-lite"/>
    </source>
</evidence>
<comment type="caution">
    <text evidence="2">The sequence shown here is derived from an EMBL/GenBank/DDBJ whole genome shotgun (WGS) entry which is preliminary data.</text>
</comment>
<organism evidence="2 3">
    <name type="scientific">Salarchaeum japonicum</name>
    <dbReference type="NCBI Taxonomy" id="555573"/>
    <lineage>
        <taxon>Archaea</taxon>
        <taxon>Methanobacteriati</taxon>
        <taxon>Methanobacteriota</taxon>
        <taxon>Stenosarchaea group</taxon>
        <taxon>Halobacteria</taxon>
        <taxon>Halobacteriales</taxon>
        <taxon>Halobacteriaceae</taxon>
    </lineage>
</organism>
<gene>
    <name evidence="2" type="ORF">GCM10009019_02710</name>
</gene>
<protein>
    <submittedName>
        <fullName evidence="2">Uncharacterized protein</fullName>
    </submittedName>
</protein>
<feature type="region of interest" description="Disordered" evidence="1">
    <location>
        <begin position="23"/>
        <end position="71"/>
    </location>
</feature>
<name>A0AAV3SWT2_9EURY</name>